<accession>A0A6A5U409</accession>
<gene>
    <name evidence="2" type="ORF">CC80DRAFT_32562</name>
</gene>
<feature type="region of interest" description="Disordered" evidence="1">
    <location>
        <begin position="134"/>
        <end position="159"/>
    </location>
</feature>
<dbReference type="Proteomes" id="UP000800035">
    <property type="component" value="Unassembled WGS sequence"/>
</dbReference>
<sequence>MLRSLGLEASIYSERASSSTPTHRRLQGPLRTPKMGIPEVMNMNKNKNTLARSINETRKEKRREDVAKIHSIPLAIKARNASPANYLLTIPHHPPSSMLTIWYNVHQKKKNPRPQEISWRVLIANHILLSPSVKSPKKKTSFPFKQTLTRTTPLDSTPV</sequence>
<proteinExistence type="predicted"/>
<protein>
    <submittedName>
        <fullName evidence="2">Uncharacterized protein</fullName>
    </submittedName>
</protein>
<feature type="region of interest" description="Disordered" evidence="1">
    <location>
        <begin position="13"/>
        <end position="36"/>
    </location>
</feature>
<feature type="compositionally biased region" description="Polar residues" evidence="1">
    <location>
        <begin position="146"/>
        <end position="159"/>
    </location>
</feature>
<dbReference type="AlphaFoldDB" id="A0A6A5U409"/>
<evidence type="ECO:0000256" key="1">
    <source>
        <dbReference type="SAM" id="MobiDB-lite"/>
    </source>
</evidence>
<keyword evidence="3" id="KW-1185">Reference proteome</keyword>
<reference evidence="2" key="1">
    <citation type="journal article" date="2020" name="Stud. Mycol.">
        <title>101 Dothideomycetes genomes: a test case for predicting lifestyles and emergence of pathogens.</title>
        <authorList>
            <person name="Haridas S."/>
            <person name="Albert R."/>
            <person name="Binder M."/>
            <person name="Bloem J."/>
            <person name="Labutti K."/>
            <person name="Salamov A."/>
            <person name="Andreopoulos B."/>
            <person name="Baker S."/>
            <person name="Barry K."/>
            <person name="Bills G."/>
            <person name="Bluhm B."/>
            <person name="Cannon C."/>
            <person name="Castanera R."/>
            <person name="Culley D."/>
            <person name="Daum C."/>
            <person name="Ezra D."/>
            <person name="Gonzalez J."/>
            <person name="Henrissat B."/>
            <person name="Kuo A."/>
            <person name="Liang C."/>
            <person name="Lipzen A."/>
            <person name="Lutzoni F."/>
            <person name="Magnuson J."/>
            <person name="Mondo S."/>
            <person name="Nolan M."/>
            <person name="Ohm R."/>
            <person name="Pangilinan J."/>
            <person name="Park H.-J."/>
            <person name="Ramirez L."/>
            <person name="Alfaro M."/>
            <person name="Sun H."/>
            <person name="Tritt A."/>
            <person name="Yoshinaga Y."/>
            <person name="Zwiers L.-H."/>
            <person name="Turgeon B."/>
            <person name="Goodwin S."/>
            <person name="Spatafora J."/>
            <person name="Crous P."/>
            <person name="Grigoriev I."/>
        </authorList>
    </citation>
    <scope>NUCLEOTIDE SEQUENCE</scope>
    <source>
        <strain evidence="2">CBS 675.92</strain>
    </source>
</reference>
<organism evidence="2 3">
    <name type="scientific">Byssothecium circinans</name>
    <dbReference type="NCBI Taxonomy" id="147558"/>
    <lineage>
        <taxon>Eukaryota</taxon>
        <taxon>Fungi</taxon>
        <taxon>Dikarya</taxon>
        <taxon>Ascomycota</taxon>
        <taxon>Pezizomycotina</taxon>
        <taxon>Dothideomycetes</taxon>
        <taxon>Pleosporomycetidae</taxon>
        <taxon>Pleosporales</taxon>
        <taxon>Massarineae</taxon>
        <taxon>Massarinaceae</taxon>
        <taxon>Byssothecium</taxon>
    </lineage>
</organism>
<evidence type="ECO:0000313" key="3">
    <source>
        <dbReference type="Proteomes" id="UP000800035"/>
    </source>
</evidence>
<dbReference type="EMBL" id="ML976988">
    <property type="protein sequence ID" value="KAF1957716.1"/>
    <property type="molecule type" value="Genomic_DNA"/>
</dbReference>
<name>A0A6A5U409_9PLEO</name>
<evidence type="ECO:0000313" key="2">
    <source>
        <dbReference type="EMBL" id="KAF1957716.1"/>
    </source>
</evidence>